<comment type="caution">
    <text evidence="2">The sequence shown here is derived from an EMBL/GenBank/DDBJ whole genome shotgun (WGS) entry which is preliminary data.</text>
</comment>
<dbReference type="Proteomes" id="UP001225605">
    <property type="component" value="Unassembled WGS sequence"/>
</dbReference>
<dbReference type="RefSeq" id="WP_306749090.1">
    <property type="nucleotide sequence ID" value="NZ_NSDM01000012.1"/>
</dbReference>
<dbReference type="PROSITE" id="PS51819">
    <property type="entry name" value="VOC"/>
    <property type="match status" value="1"/>
</dbReference>
<dbReference type="InterPro" id="IPR037523">
    <property type="entry name" value="VOC_core"/>
</dbReference>
<evidence type="ECO:0000313" key="2">
    <source>
        <dbReference type="EMBL" id="MDQ2587519.1"/>
    </source>
</evidence>
<accession>A0ABU0X8G1</accession>
<dbReference type="Gene3D" id="3.10.180.10">
    <property type="entry name" value="2,3-Dihydroxybiphenyl 1,2-Dioxygenase, domain 1"/>
    <property type="match status" value="1"/>
</dbReference>
<dbReference type="PANTHER" id="PTHR35908">
    <property type="entry name" value="HYPOTHETICAL FUSION PROTEIN"/>
    <property type="match status" value="1"/>
</dbReference>
<organism evidence="2 3">
    <name type="scientific">Saccharothrix yanglingensis</name>
    <dbReference type="NCBI Taxonomy" id="659496"/>
    <lineage>
        <taxon>Bacteria</taxon>
        <taxon>Bacillati</taxon>
        <taxon>Actinomycetota</taxon>
        <taxon>Actinomycetes</taxon>
        <taxon>Pseudonocardiales</taxon>
        <taxon>Pseudonocardiaceae</taxon>
        <taxon>Saccharothrix</taxon>
    </lineage>
</organism>
<name>A0ABU0X8G1_9PSEU</name>
<feature type="domain" description="VOC" evidence="1">
    <location>
        <begin position="2"/>
        <end position="112"/>
    </location>
</feature>
<keyword evidence="3" id="KW-1185">Reference proteome</keyword>
<dbReference type="EMBL" id="NSDM01000012">
    <property type="protein sequence ID" value="MDQ2587519.1"/>
    <property type="molecule type" value="Genomic_DNA"/>
</dbReference>
<dbReference type="PANTHER" id="PTHR35908:SF1">
    <property type="entry name" value="CONSERVED PROTEIN"/>
    <property type="match status" value="1"/>
</dbReference>
<proteinExistence type="predicted"/>
<dbReference type="CDD" id="cd06587">
    <property type="entry name" value="VOC"/>
    <property type="match status" value="1"/>
</dbReference>
<evidence type="ECO:0000313" key="3">
    <source>
        <dbReference type="Proteomes" id="UP001225605"/>
    </source>
</evidence>
<dbReference type="SUPFAM" id="SSF54593">
    <property type="entry name" value="Glyoxalase/Bleomycin resistance protein/Dihydroxybiphenyl dioxygenase"/>
    <property type="match status" value="1"/>
</dbReference>
<protein>
    <submittedName>
        <fullName evidence="2">Glyoxalase</fullName>
    </submittedName>
</protein>
<gene>
    <name evidence="2" type="ORF">CKY47_26745</name>
</gene>
<evidence type="ECO:0000259" key="1">
    <source>
        <dbReference type="PROSITE" id="PS51819"/>
    </source>
</evidence>
<dbReference type="Pfam" id="PF18029">
    <property type="entry name" value="Glyoxalase_6"/>
    <property type="match status" value="1"/>
</dbReference>
<dbReference type="InterPro" id="IPR041581">
    <property type="entry name" value="Glyoxalase_6"/>
</dbReference>
<dbReference type="InterPro" id="IPR029068">
    <property type="entry name" value="Glyas_Bleomycin-R_OHBP_Dase"/>
</dbReference>
<sequence>MRLDQLVVDCRHPRALVRFWAALLGGDAVDRSSGWSHVVPPGWPRIAFQPVPEDKAVKNRLHLDIAVDDIGEATRRAVELGATRQGDVQTDEAGSFQVLTDPEGNEFCFVTT</sequence>
<reference evidence="2 3" key="1">
    <citation type="submission" date="2017-06" db="EMBL/GenBank/DDBJ databases">
        <title>Cultured bacterium strain Saccharothrix yanglingensis Hhs.015.</title>
        <authorList>
            <person name="Xia Y."/>
        </authorList>
    </citation>
    <scope>NUCLEOTIDE SEQUENCE [LARGE SCALE GENOMIC DNA]</scope>
    <source>
        <strain evidence="2 3">Hhs.015</strain>
    </source>
</reference>